<comment type="caution">
    <text evidence="2">The sequence shown here is derived from an EMBL/GenBank/DDBJ whole genome shotgun (WGS) entry which is preliminary data.</text>
</comment>
<evidence type="ECO:0000256" key="1">
    <source>
        <dbReference type="SAM" id="MobiDB-lite"/>
    </source>
</evidence>
<feature type="region of interest" description="Disordered" evidence="1">
    <location>
        <begin position="50"/>
        <end position="72"/>
    </location>
</feature>
<feature type="region of interest" description="Disordered" evidence="1">
    <location>
        <begin position="116"/>
        <end position="135"/>
    </location>
</feature>
<keyword evidence="3" id="KW-1185">Reference proteome</keyword>
<evidence type="ECO:0000313" key="3">
    <source>
        <dbReference type="Proteomes" id="UP001589575"/>
    </source>
</evidence>
<protein>
    <recommendedName>
        <fullName evidence="4">Secreted protein</fullName>
    </recommendedName>
</protein>
<proteinExistence type="predicted"/>
<dbReference type="Proteomes" id="UP001589575">
    <property type="component" value="Unassembled WGS sequence"/>
</dbReference>
<evidence type="ECO:0000313" key="2">
    <source>
        <dbReference type="EMBL" id="MFB9073201.1"/>
    </source>
</evidence>
<name>A0ABV5G2P1_9MICC</name>
<sequence length="135" mass="14239">MKAIRSGFSSPAFSISSRTGESSKSERVLLVMLTVWRSVASVAAQATCSPSVDTAPVRMRRRASRSSSASRFANPPCWAELRASTPARTSATAVASSAVRASAAGRASICASTGSISRSMPKLSNRRGRPWSRMS</sequence>
<organism evidence="2 3">
    <name type="scientific">Citricoccus parietis</name>
    <dbReference type="NCBI Taxonomy" id="592307"/>
    <lineage>
        <taxon>Bacteria</taxon>
        <taxon>Bacillati</taxon>
        <taxon>Actinomycetota</taxon>
        <taxon>Actinomycetes</taxon>
        <taxon>Micrococcales</taxon>
        <taxon>Micrococcaceae</taxon>
        <taxon>Citricoccus</taxon>
    </lineage>
</organism>
<dbReference type="EMBL" id="JBHMFI010000001">
    <property type="protein sequence ID" value="MFB9073201.1"/>
    <property type="molecule type" value="Genomic_DNA"/>
</dbReference>
<reference evidence="2 3" key="1">
    <citation type="submission" date="2024-09" db="EMBL/GenBank/DDBJ databases">
        <authorList>
            <person name="Sun Q."/>
            <person name="Mori K."/>
        </authorList>
    </citation>
    <scope>NUCLEOTIDE SEQUENCE [LARGE SCALE GENOMIC DNA]</scope>
    <source>
        <strain evidence="2 3">CCM 7609</strain>
    </source>
</reference>
<gene>
    <name evidence="2" type="ORF">ACFFX0_19155</name>
</gene>
<evidence type="ECO:0008006" key="4">
    <source>
        <dbReference type="Google" id="ProtNLM"/>
    </source>
</evidence>
<accession>A0ABV5G2P1</accession>
<feature type="compositionally biased region" description="Basic residues" evidence="1">
    <location>
        <begin position="124"/>
        <end position="135"/>
    </location>
</feature>